<dbReference type="Proteomes" id="UP000196365">
    <property type="component" value="Unassembled WGS sequence"/>
</dbReference>
<comment type="caution">
    <text evidence="7">Lacks conserved residue(s) required for the propagation of feature annotation.</text>
</comment>
<evidence type="ECO:0000256" key="5">
    <source>
        <dbReference type="ARBA" id="ARBA00022989"/>
    </source>
</evidence>
<dbReference type="GO" id="GO:0044780">
    <property type="term" value="P:bacterial-type flagellum assembly"/>
    <property type="evidence" value="ECO:0007669"/>
    <property type="project" value="InterPro"/>
</dbReference>
<dbReference type="Gene3D" id="3.40.50.12790">
    <property type="entry name" value="FHIPEP family, domain 4"/>
    <property type="match status" value="1"/>
</dbReference>
<dbReference type="InterPro" id="IPR042193">
    <property type="entry name" value="FHIPEP_3"/>
</dbReference>
<sequence length="691" mass="76168">MENQNNLLGKVRKNTDIIVAFGVMGIITLIILPISTVLLDILLTFNITLSVIILLLSMFTTDILQFSIFPTLLLITTLFRLGLNISSTRLILSQGNAGQVVEAFGNFVTGDNYIVGGVIFVIIIVIQLIVITSGASRVSEVSARFTLDAMPGKQMSIDADLNAGAINDQEAKLRRKKLQQEADFYGAMDGAMKFVKGDSIAGMIITVINFIGGIAIHVLQNDLAVIEALSKFALLTIGDGLVSQIPSLLISVSSGILVTRSSSDESFGTDLGNQLFSFPKVLIITSIVLFILGIVPGLPTVPFLVLAIVSGIVAYLLKEEEKQNHELIEIAATEDMQSKPKEPEDIRHYVQVEPLEIEIGYGLISLADEKNGGDLLERITGIRRQCALEMGIVVPPIRIRDNLQLQTNEYILKIKGIEVARGQVMPNHLLVMDPENKKIDLPGIATTEPAFGLPALWIEESLRDKAEMMGATIVDATTVMVTHLSEVIKEHGYELIGRQQVKELLDVVKEKYSAVVQELIPDLLSLGEVQKVLQNLLRERVPINDLVTILETLADYAPNTKDIELLTEYVRTALSRNIVLPYLDENKVIHVITIHPKLEQYLSDNIQRSFQGSFPAIEPSVNTKILENIHEQIDRLSMQQINPVILTSPKIRAAFKRMIELAFPGIAVLSLNEIPNSIEIKVEGMVKVDED</sequence>
<feature type="transmembrane region" description="Helical" evidence="7">
    <location>
        <begin position="66"/>
        <end position="83"/>
    </location>
</feature>
<feature type="transmembrane region" description="Helical" evidence="7">
    <location>
        <begin position="113"/>
        <end position="135"/>
    </location>
</feature>
<comment type="similarity">
    <text evidence="2 7">Belongs to the FHIPEP (flagella/HR/invasion proteins export pore) family.</text>
</comment>
<keyword evidence="3 7" id="KW-1003">Cell membrane</keyword>
<dbReference type="PANTHER" id="PTHR30161">
    <property type="entry name" value="FLAGELLAR EXPORT PROTEIN, MEMBRANE FLHA SUBUNIT-RELATED"/>
    <property type="match status" value="1"/>
</dbReference>
<dbReference type="GO" id="GO:0005886">
    <property type="term" value="C:plasma membrane"/>
    <property type="evidence" value="ECO:0007669"/>
    <property type="project" value="UniProtKB-SubCell"/>
</dbReference>
<dbReference type="Pfam" id="PF00771">
    <property type="entry name" value="FHIPEP"/>
    <property type="match status" value="1"/>
</dbReference>
<evidence type="ECO:0000256" key="2">
    <source>
        <dbReference type="ARBA" id="ARBA00008835"/>
    </source>
</evidence>
<comment type="subcellular location">
    <subcellularLocation>
        <location evidence="1 7">Cell membrane</location>
        <topology evidence="1 7">Multi-pass membrane protein</topology>
    </subcellularLocation>
</comment>
<keyword evidence="8" id="KW-0282">Flagellum</keyword>
<keyword evidence="8" id="KW-0966">Cell projection</keyword>
<dbReference type="InterPro" id="IPR042194">
    <property type="entry name" value="FHIPEP_1"/>
</dbReference>
<keyword evidence="7" id="KW-0653">Protein transport</keyword>
<dbReference type="InterPro" id="IPR025505">
    <property type="entry name" value="FHIPEP_CS"/>
</dbReference>
<dbReference type="InterPro" id="IPR006301">
    <property type="entry name" value="FlhA"/>
</dbReference>
<keyword evidence="7" id="KW-0813">Transport</keyword>
<dbReference type="Gene3D" id="3.40.30.60">
    <property type="entry name" value="FHIPEP family, domain 1"/>
    <property type="match status" value="1"/>
</dbReference>
<organism evidence="8 9">
    <name type="scientific">Garciella nitratireducens DSM 15102</name>
    <dbReference type="NCBI Taxonomy" id="1121911"/>
    <lineage>
        <taxon>Bacteria</taxon>
        <taxon>Bacillati</taxon>
        <taxon>Bacillota</taxon>
        <taxon>Clostridia</taxon>
        <taxon>Eubacteriales</taxon>
        <taxon>Eubacteriaceae</taxon>
        <taxon>Garciella</taxon>
    </lineage>
</organism>
<proteinExistence type="inferred from homology"/>
<evidence type="ECO:0000313" key="8">
    <source>
        <dbReference type="EMBL" id="SJZ52504.1"/>
    </source>
</evidence>
<comment type="function">
    <text evidence="7">Required for formation of the rod structure of the flagellar apparatus. Together with FliI and FliH, may constitute the export apparatus of flagellin.</text>
</comment>
<evidence type="ECO:0000256" key="7">
    <source>
        <dbReference type="RuleBase" id="RU364093"/>
    </source>
</evidence>
<dbReference type="GO" id="GO:0009306">
    <property type="term" value="P:protein secretion"/>
    <property type="evidence" value="ECO:0007669"/>
    <property type="project" value="InterPro"/>
</dbReference>
<gene>
    <name evidence="7" type="primary">flhA</name>
    <name evidence="8" type="ORF">SAMN02745973_00899</name>
</gene>
<keyword evidence="5 7" id="KW-1133">Transmembrane helix</keyword>
<keyword evidence="9" id="KW-1185">Reference proteome</keyword>
<evidence type="ECO:0000256" key="3">
    <source>
        <dbReference type="ARBA" id="ARBA00022475"/>
    </source>
</evidence>
<keyword evidence="8" id="KW-0969">Cilium</keyword>
<keyword evidence="4 7" id="KW-0812">Transmembrane</keyword>
<feature type="transmembrane region" description="Helical" evidence="7">
    <location>
        <begin position="17"/>
        <end position="35"/>
    </location>
</feature>
<dbReference type="RefSeq" id="WP_181793760.1">
    <property type="nucleotide sequence ID" value="NZ_FUWV01000004.1"/>
</dbReference>
<accession>A0A1T4LDA5</accession>
<keyword evidence="7" id="KW-1005">Bacterial flagellum biogenesis</keyword>
<evidence type="ECO:0000256" key="6">
    <source>
        <dbReference type="ARBA" id="ARBA00023136"/>
    </source>
</evidence>
<reference evidence="8 9" key="1">
    <citation type="submission" date="2017-02" db="EMBL/GenBank/DDBJ databases">
        <authorList>
            <person name="Peterson S.W."/>
        </authorList>
    </citation>
    <scope>NUCLEOTIDE SEQUENCE [LARGE SCALE GENOMIC DNA]</scope>
    <source>
        <strain evidence="8 9">DSM 15102</strain>
    </source>
</reference>
<dbReference type="PANTHER" id="PTHR30161:SF1">
    <property type="entry name" value="FLAGELLAR BIOSYNTHESIS PROTEIN FLHA-RELATED"/>
    <property type="match status" value="1"/>
</dbReference>
<evidence type="ECO:0000256" key="1">
    <source>
        <dbReference type="ARBA" id="ARBA00004651"/>
    </source>
</evidence>
<dbReference type="InterPro" id="IPR042196">
    <property type="entry name" value="FHIPEP_4"/>
</dbReference>
<keyword evidence="7" id="KW-1006">Bacterial flagellum protein export</keyword>
<protein>
    <recommendedName>
        <fullName evidence="7">Flagellar biosynthesis protein FlhA</fullName>
    </recommendedName>
</protein>
<evidence type="ECO:0000256" key="4">
    <source>
        <dbReference type="ARBA" id="ARBA00022692"/>
    </source>
</evidence>
<name>A0A1T4LDA5_9FIRM</name>
<dbReference type="PIRSF" id="PIRSF005419">
    <property type="entry name" value="FlhA"/>
    <property type="match status" value="1"/>
</dbReference>
<evidence type="ECO:0000313" key="9">
    <source>
        <dbReference type="Proteomes" id="UP000196365"/>
    </source>
</evidence>
<dbReference type="PROSITE" id="PS00994">
    <property type="entry name" value="FHIPEP"/>
    <property type="match status" value="1"/>
</dbReference>
<dbReference type="PRINTS" id="PR00949">
    <property type="entry name" value="TYPE3IMAPROT"/>
</dbReference>
<dbReference type="Gene3D" id="1.10.8.540">
    <property type="entry name" value="FHIPEP family, domain 3"/>
    <property type="match status" value="1"/>
</dbReference>
<dbReference type="EMBL" id="FUWV01000004">
    <property type="protein sequence ID" value="SJZ52504.1"/>
    <property type="molecule type" value="Genomic_DNA"/>
</dbReference>
<dbReference type="AlphaFoldDB" id="A0A1T4LDA5"/>
<keyword evidence="6 7" id="KW-0472">Membrane</keyword>
<dbReference type="InterPro" id="IPR001712">
    <property type="entry name" value="T3SS_FHIPEP"/>
</dbReference>
<feature type="transmembrane region" description="Helical" evidence="7">
    <location>
        <begin position="200"/>
        <end position="220"/>
    </location>
</feature>
<dbReference type="NCBIfam" id="TIGR01398">
    <property type="entry name" value="FlhA"/>
    <property type="match status" value="1"/>
</dbReference>